<dbReference type="SMART" id="SM00202">
    <property type="entry name" value="SR"/>
    <property type="match status" value="1"/>
</dbReference>
<dbReference type="InterPro" id="IPR036772">
    <property type="entry name" value="SRCR-like_dom_sf"/>
</dbReference>
<dbReference type="EMBL" id="JAIZAY010000013">
    <property type="protein sequence ID" value="KAJ8030419.1"/>
    <property type="molecule type" value="Genomic_DNA"/>
</dbReference>
<comment type="caution">
    <text evidence="3">Lacks conserved residue(s) required for the propagation of feature annotation.</text>
</comment>
<dbReference type="PANTHER" id="PTHR48071:SF18">
    <property type="entry name" value="DELETED IN MALIGNANT BRAIN TUMORS 1 PROTEIN-RELATED"/>
    <property type="match status" value="1"/>
</dbReference>
<feature type="domain" description="SRCR" evidence="5">
    <location>
        <begin position="1"/>
        <end position="95"/>
    </location>
</feature>
<evidence type="ECO:0000313" key="6">
    <source>
        <dbReference type="EMBL" id="KAJ8030419.1"/>
    </source>
</evidence>
<proteinExistence type="predicted"/>
<protein>
    <submittedName>
        <fullName evidence="6">Lysyl oxidase-like 4</fullName>
    </submittedName>
</protein>
<keyword evidence="1" id="KW-0732">Signal</keyword>
<dbReference type="Pfam" id="PF00530">
    <property type="entry name" value="SRCR"/>
    <property type="match status" value="1"/>
</dbReference>
<dbReference type="SUPFAM" id="SSF56487">
    <property type="entry name" value="SRCR-like"/>
    <property type="match status" value="1"/>
</dbReference>
<feature type="compositionally biased region" description="Basic and acidic residues" evidence="4">
    <location>
        <begin position="249"/>
        <end position="265"/>
    </location>
</feature>
<reference evidence="6" key="1">
    <citation type="submission" date="2021-10" db="EMBL/GenBank/DDBJ databases">
        <title>Tropical sea cucumber genome reveals ecological adaptation and Cuvierian tubules defense mechanism.</title>
        <authorList>
            <person name="Chen T."/>
        </authorList>
    </citation>
    <scope>NUCLEOTIDE SEQUENCE</scope>
    <source>
        <strain evidence="6">Nanhai2018</strain>
        <tissue evidence="6">Muscle</tissue>
    </source>
</reference>
<dbReference type="InterPro" id="IPR001190">
    <property type="entry name" value="SRCR"/>
</dbReference>
<dbReference type="Gene3D" id="3.10.250.10">
    <property type="entry name" value="SRCR-like domain"/>
    <property type="match status" value="1"/>
</dbReference>
<dbReference type="FunFam" id="3.10.250.10:FF:000001">
    <property type="entry name" value="Lysyl oxidase 4 isoform X1"/>
    <property type="match status" value="1"/>
</dbReference>
<dbReference type="PROSITE" id="PS50287">
    <property type="entry name" value="SRCR_2"/>
    <property type="match status" value="1"/>
</dbReference>
<name>A0A9Q1H1V5_HOLLE</name>
<feature type="region of interest" description="Disordered" evidence="4">
    <location>
        <begin position="599"/>
        <end position="628"/>
    </location>
</feature>
<organism evidence="6 7">
    <name type="scientific">Holothuria leucospilota</name>
    <name type="common">Black long sea cucumber</name>
    <name type="synonym">Mertensiothuria leucospilota</name>
    <dbReference type="NCBI Taxonomy" id="206669"/>
    <lineage>
        <taxon>Eukaryota</taxon>
        <taxon>Metazoa</taxon>
        <taxon>Echinodermata</taxon>
        <taxon>Eleutherozoa</taxon>
        <taxon>Echinozoa</taxon>
        <taxon>Holothuroidea</taxon>
        <taxon>Aspidochirotacea</taxon>
        <taxon>Aspidochirotida</taxon>
        <taxon>Holothuriidae</taxon>
        <taxon>Holothuria</taxon>
    </lineage>
</organism>
<evidence type="ECO:0000256" key="4">
    <source>
        <dbReference type="SAM" id="MobiDB-lite"/>
    </source>
</evidence>
<dbReference type="PRINTS" id="PR00258">
    <property type="entry name" value="SPERACTRCPTR"/>
</dbReference>
<evidence type="ECO:0000256" key="1">
    <source>
        <dbReference type="ARBA" id="ARBA00022729"/>
    </source>
</evidence>
<evidence type="ECO:0000256" key="3">
    <source>
        <dbReference type="PROSITE-ProRule" id="PRU00196"/>
    </source>
</evidence>
<dbReference type="AlphaFoldDB" id="A0A9Q1H1V5"/>
<dbReference type="PANTHER" id="PTHR48071">
    <property type="entry name" value="SRCR DOMAIN-CONTAINING PROTEIN"/>
    <property type="match status" value="1"/>
</dbReference>
<feature type="region of interest" description="Disordered" evidence="4">
    <location>
        <begin position="686"/>
        <end position="713"/>
    </location>
</feature>
<dbReference type="GO" id="GO:0016020">
    <property type="term" value="C:membrane"/>
    <property type="evidence" value="ECO:0007669"/>
    <property type="project" value="InterPro"/>
</dbReference>
<feature type="compositionally biased region" description="Polar residues" evidence="4">
    <location>
        <begin position="696"/>
        <end position="713"/>
    </location>
</feature>
<gene>
    <name evidence="6" type="ORF">HOLleu_26845</name>
</gene>
<accession>A0A9Q1H1V5</accession>
<feature type="disulfide bond" evidence="3">
    <location>
        <begin position="63"/>
        <end position="73"/>
    </location>
</feature>
<evidence type="ECO:0000259" key="5">
    <source>
        <dbReference type="PROSITE" id="PS50287"/>
    </source>
</evidence>
<feature type="compositionally biased region" description="Polar residues" evidence="4">
    <location>
        <begin position="342"/>
        <end position="370"/>
    </location>
</feature>
<evidence type="ECO:0000313" key="7">
    <source>
        <dbReference type="Proteomes" id="UP001152320"/>
    </source>
</evidence>
<feature type="region of interest" description="Disordered" evidence="4">
    <location>
        <begin position="342"/>
        <end position="373"/>
    </location>
</feature>
<comment type="caution">
    <text evidence="6">The sequence shown here is derived from an EMBL/GenBank/DDBJ whole genome shotgun (WGS) entry which is preliminary data.</text>
</comment>
<keyword evidence="2 3" id="KW-1015">Disulfide bond</keyword>
<keyword evidence="7" id="KW-1185">Reference proteome</keyword>
<evidence type="ECO:0000256" key="2">
    <source>
        <dbReference type="ARBA" id="ARBA00023157"/>
    </source>
</evidence>
<dbReference type="Proteomes" id="UP001152320">
    <property type="component" value="Chromosome 13"/>
</dbReference>
<sequence>MYEGRVEVLHNSEWGSVCDDHFTGKEGTVVCRQLGFTFEAVVDASDEYGWTNDLPIHVVSIDCVGDEDSWLDCVEEATMSNGECYHSEDVGVQCAMLTEDKGIRPCEFVSGQYQSEDCDCNKYNLPGADCSDFLCFAYEESNFDPCETDYSSSYNSRWSSISCDEASYSSSPEGSDTDQPSITYEVKEIADFTTTEDTSFSTKEWSKDITLKGTSIYEIVKTTFITTEIFAEMSGKTTKIGQNTATKLTTKETSSERMEESERKTTQSYDLNGDKTTKTIGNTDTIVFTTNNINVETTNTESGGNDDSTPTDTALSITTIRKTMGTFYSDKYKTTSYTSNEETVSDQFEPNEELTSPTYKSNYMTHPSKTGESDGFFFDTTDIGRVSSAQESTKTGQETTICMKTTETTVMTSLDEGQIQGNKISTVETKETPVTILSKMTQWNEETATVTIANEVLSNSLTTEESYMIETLQVQNSHNTFSPETTDVIRGTPMSSSTEMNHETTFKIGKGTQTGTSMDNVQTWFYSYLEIVNTETEEMKGKTILQSTEGNEERESSSIGIKEGLSTQMDASENTSPHSQTSDVLHDFLLESMAGKTTEFTKSKKQTPLNEAKVKDVTTSDPFQPIQGTVSETTFNHDITTKPSDKMVTNTIPETSKMIEKPIVITTKDSIKRETAIITQKGEDNLSMELPDNSGHRSTSTDVSQTTTKNVTPETPVTYNASFVLNTAPTRGEFCKTLFCTEIYTGKHDFL</sequence>
<dbReference type="OrthoDB" id="536948at2759"/>
<feature type="compositionally biased region" description="Polar residues" evidence="4">
    <location>
        <begin position="619"/>
        <end position="628"/>
    </location>
</feature>
<feature type="region of interest" description="Disordered" evidence="4">
    <location>
        <begin position="247"/>
        <end position="276"/>
    </location>
</feature>